<name>A0AAE0LME3_9PEZI</name>
<dbReference type="Proteomes" id="UP001278766">
    <property type="component" value="Unassembled WGS sequence"/>
</dbReference>
<feature type="region of interest" description="Disordered" evidence="1">
    <location>
        <begin position="1"/>
        <end position="80"/>
    </location>
</feature>
<organism evidence="2 3">
    <name type="scientific">Chaetomium fimeti</name>
    <dbReference type="NCBI Taxonomy" id="1854472"/>
    <lineage>
        <taxon>Eukaryota</taxon>
        <taxon>Fungi</taxon>
        <taxon>Dikarya</taxon>
        <taxon>Ascomycota</taxon>
        <taxon>Pezizomycotina</taxon>
        <taxon>Sordariomycetes</taxon>
        <taxon>Sordariomycetidae</taxon>
        <taxon>Sordariales</taxon>
        <taxon>Chaetomiaceae</taxon>
        <taxon>Chaetomium</taxon>
    </lineage>
</organism>
<evidence type="ECO:0000256" key="1">
    <source>
        <dbReference type="SAM" id="MobiDB-lite"/>
    </source>
</evidence>
<feature type="compositionally biased region" description="Pro residues" evidence="1">
    <location>
        <begin position="47"/>
        <end position="58"/>
    </location>
</feature>
<reference evidence="2" key="2">
    <citation type="submission" date="2023-06" db="EMBL/GenBank/DDBJ databases">
        <authorList>
            <consortium name="Lawrence Berkeley National Laboratory"/>
            <person name="Haridas S."/>
            <person name="Hensen N."/>
            <person name="Bonometti L."/>
            <person name="Westerberg I."/>
            <person name="Brannstrom I.O."/>
            <person name="Guillou S."/>
            <person name="Cros-Aarteil S."/>
            <person name="Calhoun S."/>
            <person name="Kuo A."/>
            <person name="Mondo S."/>
            <person name="Pangilinan J."/>
            <person name="Riley R."/>
            <person name="Labutti K."/>
            <person name="Andreopoulos B."/>
            <person name="Lipzen A."/>
            <person name="Chen C."/>
            <person name="Yanf M."/>
            <person name="Daum C."/>
            <person name="Ng V."/>
            <person name="Clum A."/>
            <person name="Steindorff A."/>
            <person name="Ohm R."/>
            <person name="Martin F."/>
            <person name="Silar P."/>
            <person name="Natvig D."/>
            <person name="Lalanne C."/>
            <person name="Gautier V."/>
            <person name="Ament-Velasquez S.L."/>
            <person name="Kruys A."/>
            <person name="Hutchinson M.I."/>
            <person name="Powell A.J."/>
            <person name="Barry K."/>
            <person name="Miller A.N."/>
            <person name="Grigoriev I.V."/>
            <person name="Debuchy R."/>
            <person name="Gladieux P."/>
            <person name="Thoren M.H."/>
            <person name="Johannesson H."/>
        </authorList>
    </citation>
    <scope>NUCLEOTIDE SEQUENCE</scope>
    <source>
        <strain evidence="2">CBS 168.71</strain>
    </source>
</reference>
<feature type="region of interest" description="Disordered" evidence="1">
    <location>
        <begin position="271"/>
        <end position="395"/>
    </location>
</feature>
<sequence>MEQHRGAGSPGLRPPPGFPAPTNPPTTAATVEQHSSTSSFAAFGLFPFPPARGSPRSPPSSAASGRSTLPEVSSEYSDREKMEETNAWLLGHHHDQVVATMHKKFQALLDYDTTKNRKILHIDWISGNPNDPIKKEEAAAAHGGMSAEDRRLSDSVVRTVMQVTHGVDQWDETLTWNKSMFYGDWLNDQKGFRQFFLEIQIKRISGADEALLEKSGISPAFVWLPLHDEKAPAITPMMVPPVVSTVVPGQTPRELPVPGQVIGELVPGVEEEEYATPAPTSSLQVPTCPADKGKGTTAAPQGQTGDGNHDAPLVVSSEPAQASQQQQQQQRALPNPDNLVLGQQCSTAGDTSAPADPTVPRSGIPRSQPLPASGSFESLDPPPSDVSDSTEESYEDEGTVYLSDGVDPFESLIPAHSTPAVSAADLHRHRQEFDRIAYAKREELDHTFSFMKNPEITERIKKSFVYTVRVVAIPDNGNIVNEFTGPRVDDRYGTVVGQGGWVVPPLEERIRWREERKRAYRNKDAKPGKYEGLPRPQVQNAMPMKFDWSGGLEPRYYGPVAPIWRETCDPCLEDIYWMVWQLLAGKQFLGFNPGIGFGVHRPRATGDVAMLNQCPFKSPSTEALYHTASYPRGKEE</sequence>
<dbReference type="AlphaFoldDB" id="A0AAE0LME3"/>
<evidence type="ECO:0000313" key="3">
    <source>
        <dbReference type="Proteomes" id="UP001278766"/>
    </source>
</evidence>
<reference evidence="2" key="1">
    <citation type="journal article" date="2023" name="Mol. Phylogenet. Evol.">
        <title>Genome-scale phylogeny and comparative genomics of the fungal order Sordariales.</title>
        <authorList>
            <person name="Hensen N."/>
            <person name="Bonometti L."/>
            <person name="Westerberg I."/>
            <person name="Brannstrom I.O."/>
            <person name="Guillou S."/>
            <person name="Cros-Aarteil S."/>
            <person name="Calhoun S."/>
            <person name="Haridas S."/>
            <person name="Kuo A."/>
            <person name="Mondo S."/>
            <person name="Pangilinan J."/>
            <person name="Riley R."/>
            <person name="LaButti K."/>
            <person name="Andreopoulos B."/>
            <person name="Lipzen A."/>
            <person name="Chen C."/>
            <person name="Yan M."/>
            <person name="Daum C."/>
            <person name="Ng V."/>
            <person name="Clum A."/>
            <person name="Steindorff A."/>
            <person name="Ohm R.A."/>
            <person name="Martin F."/>
            <person name="Silar P."/>
            <person name="Natvig D.O."/>
            <person name="Lalanne C."/>
            <person name="Gautier V."/>
            <person name="Ament-Velasquez S.L."/>
            <person name="Kruys A."/>
            <person name="Hutchinson M.I."/>
            <person name="Powell A.J."/>
            <person name="Barry K."/>
            <person name="Miller A.N."/>
            <person name="Grigoriev I.V."/>
            <person name="Debuchy R."/>
            <person name="Gladieux P."/>
            <person name="Hiltunen Thoren M."/>
            <person name="Johannesson H."/>
        </authorList>
    </citation>
    <scope>NUCLEOTIDE SEQUENCE</scope>
    <source>
        <strain evidence="2">CBS 168.71</strain>
    </source>
</reference>
<accession>A0AAE0LME3</accession>
<dbReference type="EMBL" id="JAUEPN010000012">
    <property type="protein sequence ID" value="KAK3290746.1"/>
    <property type="molecule type" value="Genomic_DNA"/>
</dbReference>
<comment type="caution">
    <text evidence="2">The sequence shown here is derived from an EMBL/GenBank/DDBJ whole genome shotgun (WGS) entry which is preliminary data.</text>
</comment>
<protein>
    <submittedName>
        <fullName evidence="2">Uncharacterized protein</fullName>
    </submittedName>
</protein>
<feature type="compositionally biased region" description="Polar residues" evidence="1">
    <location>
        <begin position="341"/>
        <end position="350"/>
    </location>
</feature>
<evidence type="ECO:0000313" key="2">
    <source>
        <dbReference type="EMBL" id="KAK3290746.1"/>
    </source>
</evidence>
<proteinExistence type="predicted"/>
<gene>
    <name evidence="2" type="ORF">B0H64DRAFT_420895</name>
</gene>
<dbReference type="RefSeq" id="XP_062654260.1">
    <property type="nucleotide sequence ID" value="XM_062805498.1"/>
</dbReference>
<keyword evidence="3" id="KW-1185">Reference proteome</keyword>
<feature type="compositionally biased region" description="Pro residues" evidence="1">
    <location>
        <begin position="12"/>
        <end position="24"/>
    </location>
</feature>
<dbReference type="GeneID" id="87842446"/>